<name>A0AAW0G6C9_9APHY</name>
<accession>A0AAW0G6C9</accession>
<organism evidence="1 2">
    <name type="scientific">Cerrena zonata</name>
    <dbReference type="NCBI Taxonomy" id="2478898"/>
    <lineage>
        <taxon>Eukaryota</taxon>
        <taxon>Fungi</taxon>
        <taxon>Dikarya</taxon>
        <taxon>Basidiomycota</taxon>
        <taxon>Agaricomycotina</taxon>
        <taxon>Agaricomycetes</taxon>
        <taxon>Polyporales</taxon>
        <taxon>Cerrenaceae</taxon>
        <taxon>Cerrena</taxon>
    </lineage>
</organism>
<gene>
    <name evidence="1" type="ORF">QCA50_011384</name>
</gene>
<proteinExistence type="predicted"/>
<sequence length="84" mass="9423">MVVVDKCATPGLRGKIRFDLRTDSGLVTIIPWLSPWTGLHGVSTWSLKPFLGALRSTQPPRHAELCYAEDMSVIERYTAHSQQQ</sequence>
<dbReference type="AlphaFoldDB" id="A0AAW0G6C9"/>
<dbReference type="EMBL" id="JASBNA010000020">
    <property type="protein sequence ID" value="KAK7685518.1"/>
    <property type="molecule type" value="Genomic_DNA"/>
</dbReference>
<evidence type="ECO:0000313" key="2">
    <source>
        <dbReference type="Proteomes" id="UP001385951"/>
    </source>
</evidence>
<comment type="caution">
    <text evidence="1">The sequence shown here is derived from an EMBL/GenBank/DDBJ whole genome shotgun (WGS) entry which is preliminary data.</text>
</comment>
<dbReference type="Proteomes" id="UP001385951">
    <property type="component" value="Unassembled WGS sequence"/>
</dbReference>
<reference evidence="1 2" key="1">
    <citation type="submission" date="2022-09" db="EMBL/GenBank/DDBJ databases">
        <authorList>
            <person name="Palmer J.M."/>
        </authorList>
    </citation>
    <scope>NUCLEOTIDE SEQUENCE [LARGE SCALE GENOMIC DNA]</scope>
    <source>
        <strain evidence="1 2">DSM 7382</strain>
    </source>
</reference>
<evidence type="ECO:0000313" key="1">
    <source>
        <dbReference type="EMBL" id="KAK7685518.1"/>
    </source>
</evidence>
<protein>
    <submittedName>
        <fullName evidence="1">Uncharacterized protein</fullName>
    </submittedName>
</protein>
<keyword evidence="2" id="KW-1185">Reference proteome</keyword>